<dbReference type="RefSeq" id="WP_089036540.1">
    <property type="nucleotide sequence ID" value="NZ_CP022278.1"/>
</dbReference>
<evidence type="ECO:0000313" key="2">
    <source>
        <dbReference type="Proteomes" id="UP000198238"/>
    </source>
</evidence>
<sequence>MHTLSAEVRLAQARARLQKSRRWATGLLLLACTLFVAATLYAGRYPALAYLKAFSEAAMVGALADWFAVTALFRRPLGLPIPHTAILPRNQERIADELGWFIENNFIQDKPIAVRIYQAEPSSKFLNWLGCDAARTQWLPWLAKQIPTVLQTAKPEQTARFAAMLLSQQYSGEKIGQTLSDGLKLLKAQGLHHTLFDGLLRRLRRWLQNPDTRELLEQNLREWAAKIESDAPSTWEKFKSALKTSLVERVDDWAAAKALDWADGYLATATADADNALRRQFDAQYDLLAERLQNSSQWHRRLDAAKAQLAESPALRQKLADFWTGVQSWAAADVEKSDSLCAAQLEKLFDHILAQAREYPQFMRRADVRLSLLVRDFVLRYKEKAAHFVAEKVKSWDSALMVEKLELSLGKDLQYIRINGTLVGGLVGLVIYTVSQWLA</sequence>
<protein>
    <submittedName>
        <fullName evidence="1">DUF445 domain-containing protein</fullName>
    </submittedName>
</protein>
<dbReference type="KEGG" id="nei:BG910_08935"/>
<reference evidence="1 2" key="1">
    <citation type="submission" date="2017-06" db="EMBL/GenBank/DDBJ databases">
        <title>Neisseria chenwenguii sp. nov., isolated from the intestinal contents of Tibetan Plateau Pika in Yushu, Qinghai Province, China.</title>
        <authorList>
            <person name="Zhang G."/>
        </authorList>
    </citation>
    <scope>NUCLEOTIDE SEQUENCE [LARGE SCALE GENOMIC DNA]</scope>
    <source>
        <strain evidence="1 2">10023</strain>
    </source>
</reference>
<keyword evidence="2" id="KW-1185">Reference proteome</keyword>
<dbReference type="Pfam" id="PF04286">
    <property type="entry name" value="DUF445"/>
    <property type="match status" value="1"/>
</dbReference>
<proteinExistence type="predicted"/>
<dbReference type="OrthoDB" id="9769590at2"/>
<organism evidence="1 2">
    <name type="scientific">Neisseria chenwenguii</name>
    <dbReference type="NCBI Taxonomy" id="1853278"/>
    <lineage>
        <taxon>Bacteria</taxon>
        <taxon>Pseudomonadati</taxon>
        <taxon>Pseudomonadota</taxon>
        <taxon>Betaproteobacteria</taxon>
        <taxon>Neisseriales</taxon>
        <taxon>Neisseriaceae</taxon>
        <taxon>Neisseria</taxon>
    </lineage>
</organism>
<gene>
    <name evidence="1" type="ORF">BG910_08935</name>
</gene>
<evidence type="ECO:0000313" key="1">
    <source>
        <dbReference type="EMBL" id="ASK27845.1"/>
    </source>
</evidence>
<dbReference type="PANTHER" id="PTHR38442:SF1">
    <property type="entry name" value="INNER MEMBRANE PROTEIN"/>
    <property type="match status" value="1"/>
</dbReference>
<name>A0A220S3Q8_9NEIS</name>
<accession>A0A220S3Q8</accession>
<dbReference type="PANTHER" id="PTHR38442">
    <property type="entry name" value="INNER MEMBRANE PROTEIN-RELATED"/>
    <property type="match status" value="1"/>
</dbReference>
<dbReference type="AlphaFoldDB" id="A0A220S3Q8"/>
<dbReference type="EMBL" id="CP022278">
    <property type="protein sequence ID" value="ASK27845.1"/>
    <property type="molecule type" value="Genomic_DNA"/>
</dbReference>
<dbReference type="InterPro" id="IPR007383">
    <property type="entry name" value="DUF445"/>
</dbReference>
<dbReference type="GO" id="GO:0005886">
    <property type="term" value="C:plasma membrane"/>
    <property type="evidence" value="ECO:0007669"/>
    <property type="project" value="TreeGrafter"/>
</dbReference>
<dbReference type="Proteomes" id="UP000198238">
    <property type="component" value="Chromosome"/>
</dbReference>